<accession>A0ABR7IX34</accession>
<organism evidence="2 3">
    <name type="scientific">Flavobacterium bernardetii</name>
    <dbReference type="NCBI Taxonomy" id="2813823"/>
    <lineage>
        <taxon>Bacteria</taxon>
        <taxon>Pseudomonadati</taxon>
        <taxon>Bacteroidota</taxon>
        <taxon>Flavobacteriia</taxon>
        <taxon>Flavobacteriales</taxon>
        <taxon>Flavobacteriaceae</taxon>
        <taxon>Flavobacterium</taxon>
    </lineage>
</organism>
<dbReference type="Pfam" id="PF05144">
    <property type="entry name" value="Phage_CRI"/>
    <property type="match status" value="1"/>
</dbReference>
<protein>
    <recommendedName>
        <fullName evidence="1">Replication-associated protein G2P N-terminal domain-containing protein</fullName>
    </recommendedName>
</protein>
<dbReference type="RefSeq" id="WP_166126371.1">
    <property type="nucleotide sequence ID" value="NZ_JAANOQ010000003.1"/>
</dbReference>
<comment type="caution">
    <text evidence="2">The sequence shown here is derived from an EMBL/GenBank/DDBJ whole genome shotgun (WGS) entry which is preliminary data.</text>
</comment>
<dbReference type="Proteomes" id="UP000605990">
    <property type="component" value="Unassembled WGS sequence"/>
</dbReference>
<dbReference type="EMBL" id="JACRUN010000002">
    <property type="protein sequence ID" value="MBC5834341.1"/>
    <property type="molecule type" value="Genomic_DNA"/>
</dbReference>
<name>A0ABR7IX34_9FLAO</name>
<evidence type="ECO:0000313" key="2">
    <source>
        <dbReference type="EMBL" id="MBC5834341.1"/>
    </source>
</evidence>
<evidence type="ECO:0000313" key="3">
    <source>
        <dbReference type="Proteomes" id="UP000605990"/>
    </source>
</evidence>
<keyword evidence="3" id="KW-1185">Reference proteome</keyword>
<dbReference type="InterPro" id="IPR022686">
    <property type="entry name" value="G2P_N"/>
</dbReference>
<feature type="domain" description="Replication-associated protein G2P N-terminal" evidence="1">
    <location>
        <begin position="85"/>
        <end position="181"/>
    </location>
</feature>
<evidence type="ECO:0000259" key="1">
    <source>
        <dbReference type="Pfam" id="PF05144"/>
    </source>
</evidence>
<sequence>MFDTIYIELPIQSIKDLDDKSDTIDSETGEVRYSVGFTDCIKIRKVGEVMTVECSLPKLLKRNNIYSLSFSEVGLALKMIEDKLGISIQQGIVRRIDCHYTFETELKVREYFRYLGDCKYFRRSNIDSDSLYYSNESRVFNFYDKIKEIKSKRDSIPYEFIGKNIMRCEFRYKTKYLKIMSSKLGIEKLKIENLTDRNTYNQIAELVYADYQSITKIRQSYFDEVTISSKAKFQEQFVFAGVMAYGGLNAVLDKIDASKALNKNLSPEYFSRRKSEIKNIMKINKQNIEGECINEINYKIEQIHLQRLDE</sequence>
<gene>
    <name evidence="2" type="ORF">H8R27_05520</name>
</gene>
<proteinExistence type="predicted"/>
<reference evidence="2 3" key="1">
    <citation type="submission" date="2020-08" db="EMBL/GenBank/DDBJ databases">
        <title>Description of novel Flavobacterium F-408 isolate.</title>
        <authorList>
            <person name="Saticioglu I.B."/>
            <person name="Duman M."/>
            <person name="Altun S."/>
        </authorList>
    </citation>
    <scope>NUCLEOTIDE SEQUENCE [LARGE SCALE GENOMIC DNA]</scope>
    <source>
        <strain evidence="2 3">F-408</strain>
    </source>
</reference>